<keyword evidence="2" id="KW-1185">Reference proteome</keyword>
<dbReference type="STRING" id="40754.THII_1843"/>
<dbReference type="Proteomes" id="UP000031623">
    <property type="component" value="Chromosome"/>
</dbReference>
<accession>A0A090ALU7</accession>
<gene>
    <name evidence="1" type="ORF">THII_1843</name>
</gene>
<reference evidence="1 2" key="1">
    <citation type="journal article" date="2014" name="ISME J.">
        <title>Ecophysiology of Thioploca ingrica as revealed by the complete genome sequence supplemented with proteomic evidence.</title>
        <authorList>
            <person name="Kojima H."/>
            <person name="Ogura Y."/>
            <person name="Yamamoto N."/>
            <person name="Togashi T."/>
            <person name="Mori H."/>
            <person name="Watanabe T."/>
            <person name="Nemoto F."/>
            <person name="Kurokawa K."/>
            <person name="Hayashi T."/>
            <person name="Fukui M."/>
        </authorList>
    </citation>
    <scope>NUCLEOTIDE SEQUENCE [LARGE SCALE GENOMIC DNA]</scope>
</reference>
<dbReference type="OrthoDB" id="5628840at2"/>
<evidence type="ECO:0000313" key="2">
    <source>
        <dbReference type="Proteomes" id="UP000031623"/>
    </source>
</evidence>
<name>A0A090ALU7_9GAMM</name>
<dbReference type="AlphaFoldDB" id="A0A090ALU7"/>
<proteinExistence type="predicted"/>
<dbReference type="KEGG" id="tig:THII_1843"/>
<evidence type="ECO:0000313" key="1">
    <source>
        <dbReference type="EMBL" id="BAP56140.1"/>
    </source>
</evidence>
<dbReference type="EMBL" id="AP014633">
    <property type="protein sequence ID" value="BAP56140.1"/>
    <property type="molecule type" value="Genomic_DNA"/>
</dbReference>
<dbReference type="HOGENOM" id="CLU_143307_0_0_6"/>
<sequence length="140" mass="16148">MAVSEPVKKQFIEYIMLQVFDDQYIDRQEEKKILAEGIKQGMSVDDGLAIMRQIAAEKGWVIEREVEERIKEILQQFALNDGVIDKKEFEDALALFKSSCKGKVPEPELKKRLKKIILERGWKAKEGGLFGSKWFSSIPE</sequence>
<organism evidence="1 2">
    <name type="scientific">Thioploca ingrica</name>
    <dbReference type="NCBI Taxonomy" id="40754"/>
    <lineage>
        <taxon>Bacteria</taxon>
        <taxon>Pseudomonadati</taxon>
        <taxon>Pseudomonadota</taxon>
        <taxon>Gammaproteobacteria</taxon>
        <taxon>Thiotrichales</taxon>
        <taxon>Thiotrichaceae</taxon>
        <taxon>Thioploca</taxon>
    </lineage>
</organism>
<protein>
    <submittedName>
        <fullName evidence="1">Uncharacterized protein</fullName>
    </submittedName>
</protein>